<organism evidence="3 4">
    <name type="scientific">Trypanosoma conorhini</name>
    <dbReference type="NCBI Taxonomy" id="83891"/>
    <lineage>
        <taxon>Eukaryota</taxon>
        <taxon>Discoba</taxon>
        <taxon>Euglenozoa</taxon>
        <taxon>Kinetoplastea</taxon>
        <taxon>Metakinetoplastina</taxon>
        <taxon>Trypanosomatida</taxon>
        <taxon>Trypanosomatidae</taxon>
        <taxon>Trypanosoma</taxon>
    </lineage>
</organism>
<dbReference type="GeneID" id="40317586"/>
<sequence length="568" mass="58798">MNSVGDPGPGVRGLCFVNVTFTAAIALDLSSFDAPQQTLNITLLQCVFMGLSIRASGERVHVNVTSALLDSGHLQFEGDLGAGSQVLLAGSAILATADHAIYFQGFYLGVNSTLLLLDNQIEASTYVLYSPMGLALDGSGLIVKGNTLRARDKGASAASAVYADSFDVKNGGHFDVENNTISAARGIYVYSGLTVSSAGLLRVADCAFVGNAGDSDSSLFYLFDDIVLQGGGQLRVEDNNVRAAAVLRLPGSGPGFRLSGSGTTVAFARNRQADASKPFAEAASLGVDVSSPAQFVVGCNLQGDEEASYDGVFPEEVVRFSCGTCNGEAACYMPGTESVDSSSCSCGCKAGWHGASCLPFEVPDVAAPPLPERAVDGNTSCVEGQTLTSLTLDMWKTHHCYVGVTFSGAGAALTFLLPQMPLHLPINITFSGCTFLGGAALQFVGGGEAAESAGVLIRVSQTVMKSSVVAFSRALPQRCDIAVTEVDAVQTSSVSLPGVGGSSYSVVLLESVVLKASSLLVSNVTARASGYFEQAWCAVVRVPEAGGRQLPVRAVLQLRGIHAPPLRV</sequence>
<proteinExistence type="predicted"/>
<dbReference type="Pfam" id="PF22279">
    <property type="entry name" value="DGF-1_N"/>
    <property type="match status" value="1"/>
</dbReference>
<feature type="domain" description="Dispersed gene family protein 1 beta-sheet" evidence="1">
    <location>
        <begin position="50"/>
        <end position="203"/>
    </location>
</feature>
<dbReference type="InterPro" id="IPR006626">
    <property type="entry name" value="PbH1"/>
</dbReference>
<evidence type="ECO:0000259" key="2">
    <source>
        <dbReference type="Pfam" id="PF22279"/>
    </source>
</evidence>
<feature type="domain" description="Dispersed gene family protein 1 N-terminal" evidence="2">
    <location>
        <begin position="261"/>
        <end position="358"/>
    </location>
</feature>
<dbReference type="SMART" id="SM00710">
    <property type="entry name" value="PbH1"/>
    <property type="match status" value="5"/>
</dbReference>
<comment type="caution">
    <text evidence="3">The sequence shown here is derived from an EMBL/GenBank/DDBJ whole genome shotgun (WGS) entry which is preliminary data.</text>
</comment>
<dbReference type="Pfam" id="PF22274">
    <property type="entry name" value="DGF-1_beta-sheet"/>
    <property type="match status" value="2"/>
</dbReference>
<evidence type="ECO:0000313" key="4">
    <source>
        <dbReference type="Proteomes" id="UP000284403"/>
    </source>
</evidence>
<dbReference type="OrthoDB" id="251282at2759"/>
<dbReference type="InterPro" id="IPR011050">
    <property type="entry name" value="Pectin_lyase_fold/virulence"/>
</dbReference>
<dbReference type="InterPro" id="IPR053915">
    <property type="entry name" value="DGF-1_b-sheet_dom"/>
</dbReference>
<evidence type="ECO:0000259" key="1">
    <source>
        <dbReference type="Pfam" id="PF22274"/>
    </source>
</evidence>
<name>A0A3R7PH53_9TRYP</name>
<evidence type="ECO:0000313" key="3">
    <source>
        <dbReference type="EMBL" id="RNF19836.1"/>
    </source>
</evidence>
<dbReference type="AlphaFoldDB" id="A0A3R7PH53"/>
<dbReference type="InterPro" id="IPR053914">
    <property type="entry name" value="DGF-1_N"/>
</dbReference>
<dbReference type="EMBL" id="MKKU01000194">
    <property type="protein sequence ID" value="RNF19836.1"/>
    <property type="molecule type" value="Genomic_DNA"/>
</dbReference>
<protein>
    <submittedName>
        <fullName evidence="3">Dispersed gene family protein 1 (DGF-1)</fullName>
    </submittedName>
</protein>
<reference evidence="3 4" key="1">
    <citation type="journal article" date="2018" name="BMC Genomics">
        <title>Genomic comparison of Trypanosoma conorhini and Trypanosoma rangeli to Trypanosoma cruzi strains of high and low virulence.</title>
        <authorList>
            <person name="Bradwell K.R."/>
            <person name="Koparde V.N."/>
            <person name="Matveyev A.V."/>
            <person name="Serrano M.G."/>
            <person name="Alves J.M."/>
            <person name="Parikh H."/>
            <person name="Huang B."/>
            <person name="Lee V."/>
            <person name="Espinosa-Alvarez O."/>
            <person name="Ortiz P.A."/>
            <person name="Costa-Martins A.G."/>
            <person name="Teixeira M.M."/>
            <person name="Buck G.A."/>
        </authorList>
    </citation>
    <scope>NUCLEOTIDE SEQUENCE [LARGE SCALE GENOMIC DNA]</scope>
    <source>
        <strain evidence="3 4">025E</strain>
    </source>
</reference>
<accession>A0A3R7PH53</accession>
<dbReference type="Proteomes" id="UP000284403">
    <property type="component" value="Unassembled WGS sequence"/>
</dbReference>
<keyword evidence="4" id="KW-1185">Reference proteome</keyword>
<dbReference type="RefSeq" id="XP_029228992.1">
    <property type="nucleotide sequence ID" value="XM_029370891.1"/>
</dbReference>
<gene>
    <name evidence="3" type="ORF">Tco025E_03975</name>
</gene>
<feature type="domain" description="Dispersed gene family protein 1 beta-sheet" evidence="1">
    <location>
        <begin position="427"/>
        <end position="530"/>
    </location>
</feature>
<dbReference type="SUPFAM" id="SSF51126">
    <property type="entry name" value="Pectin lyase-like"/>
    <property type="match status" value="1"/>
</dbReference>